<dbReference type="SUPFAM" id="SSF51679">
    <property type="entry name" value="Bacterial luciferase-like"/>
    <property type="match status" value="1"/>
</dbReference>
<keyword evidence="2" id="KW-1185">Reference proteome</keyword>
<dbReference type="AlphaFoldDB" id="A0A840WKN7"/>
<organism evidence="1 2">
    <name type="scientific">Nocardiopsis metallicus</name>
    <dbReference type="NCBI Taxonomy" id="179819"/>
    <lineage>
        <taxon>Bacteria</taxon>
        <taxon>Bacillati</taxon>
        <taxon>Actinomycetota</taxon>
        <taxon>Actinomycetes</taxon>
        <taxon>Streptosporangiales</taxon>
        <taxon>Nocardiopsidaceae</taxon>
        <taxon>Nocardiopsis</taxon>
    </lineage>
</organism>
<accession>A0A840WKN7</accession>
<dbReference type="InterPro" id="IPR036661">
    <property type="entry name" value="Luciferase-like_sf"/>
</dbReference>
<gene>
    <name evidence="1" type="ORF">HNR07_003552</name>
</gene>
<comment type="caution">
    <text evidence="1">The sequence shown here is derived from an EMBL/GenBank/DDBJ whole genome shotgun (WGS) entry which is preliminary data.</text>
</comment>
<keyword evidence="1" id="KW-0560">Oxidoreductase</keyword>
<dbReference type="GO" id="GO:0004497">
    <property type="term" value="F:monooxygenase activity"/>
    <property type="evidence" value="ECO:0007669"/>
    <property type="project" value="UniProtKB-KW"/>
</dbReference>
<proteinExistence type="predicted"/>
<keyword evidence="1" id="KW-0503">Monooxygenase</keyword>
<reference evidence="1 2" key="1">
    <citation type="submission" date="2020-08" db="EMBL/GenBank/DDBJ databases">
        <title>Sequencing the genomes of 1000 actinobacteria strains.</title>
        <authorList>
            <person name="Klenk H.-P."/>
        </authorList>
    </citation>
    <scope>NUCLEOTIDE SEQUENCE [LARGE SCALE GENOMIC DNA]</scope>
    <source>
        <strain evidence="1 2">DSM 44598</strain>
    </source>
</reference>
<evidence type="ECO:0000313" key="1">
    <source>
        <dbReference type="EMBL" id="MBB5492415.1"/>
    </source>
</evidence>
<name>A0A840WKN7_9ACTN</name>
<dbReference type="EMBL" id="JACHDO010000001">
    <property type="protein sequence ID" value="MBB5492415.1"/>
    <property type="molecule type" value="Genomic_DNA"/>
</dbReference>
<dbReference type="Gene3D" id="3.20.20.30">
    <property type="entry name" value="Luciferase-like domain"/>
    <property type="match status" value="1"/>
</dbReference>
<dbReference type="GO" id="GO:0016705">
    <property type="term" value="F:oxidoreductase activity, acting on paired donors, with incorporation or reduction of molecular oxygen"/>
    <property type="evidence" value="ECO:0007669"/>
    <property type="project" value="InterPro"/>
</dbReference>
<sequence>MSELTEPLTGPRFQVVLPDESPAMSPHTLVDLGVRAEELGAHTVWLPDHLLPPRPYGEAYGACTSPS</sequence>
<protein>
    <submittedName>
        <fullName evidence="1">Alkanesulfonate monooxygenase SsuD/methylene tetrahydromethanopterin reductase-like flavin-dependent oxidoreductase (Luciferase family)</fullName>
    </submittedName>
</protein>
<dbReference type="Proteomes" id="UP000579647">
    <property type="component" value="Unassembled WGS sequence"/>
</dbReference>
<evidence type="ECO:0000313" key="2">
    <source>
        <dbReference type="Proteomes" id="UP000579647"/>
    </source>
</evidence>